<dbReference type="EMBL" id="CP047218">
    <property type="protein sequence ID" value="QHD70059.1"/>
    <property type="molecule type" value="Genomic_DNA"/>
</dbReference>
<reference evidence="3 5" key="2">
    <citation type="submission" date="2019-12" db="EMBL/GenBank/DDBJ databases">
        <title>Functional and genomic insights into the Sphingobium yanoikuyae YC-JY1, a bacterium efficiently degrading bisphenol A.</title>
        <authorList>
            <person name="Jia Y."/>
            <person name="Li X."/>
            <person name="Wang J."/>
            <person name="Eltoukhy A."/>
            <person name="Lamraoui I."/>
            <person name="Yan Y."/>
        </authorList>
    </citation>
    <scope>NUCLEOTIDE SEQUENCE [LARGE SCALE GENOMIC DNA]</scope>
    <source>
        <strain evidence="3 5">YC-JY1</strain>
    </source>
</reference>
<evidence type="ECO:0000313" key="2">
    <source>
        <dbReference type="EMBL" id="ATP16933.1"/>
    </source>
</evidence>
<keyword evidence="1" id="KW-1277">Toxin-antitoxin system</keyword>
<dbReference type="AlphaFoldDB" id="A0A0J9FY00"/>
<dbReference type="Proteomes" id="UP000464086">
    <property type="component" value="Chromosome"/>
</dbReference>
<name>A0A0J9FY00_SPHYA</name>
<dbReference type="RefSeq" id="WP_048936355.1">
    <property type="nucleotide sequence ID" value="NZ_CP020925.1"/>
</dbReference>
<dbReference type="EMBL" id="CP020925">
    <property type="protein sequence ID" value="ATP16933.1"/>
    <property type="molecule type" value="Genomic_DNA"/>
</dbReference>
<protein>
    <submittedName>
        <fullName evidence="2">Plasmid stabilization protein</fullName>
    </submittedName>
    <submittedName>
        <fullName evidence="3">Type II toxin-antitoxin system RelE/ParE family toxin</fullName>
    </submittedName>
</protein>
<evidence type="ECO:0000313" key="5">
    <source>
        <dbReference type="Proteomes" id="UP000464086"/>
    </source>
</evidence>
<dbReference type="Pfam" id="PF05016">
    <property type="entry name" value="ParE_toxin"/>
    <property type="match status" value="1"/>
</dbReference>
<gene>
    <name evidence="2" type="ORF">BV87_00025</name>
    <name evidence="3" type="ORF">GS397_25560</name>
</gene>
<accession>A0A0J9FY00</accession>
<dbReference type="InterPro" id="IPR035093">
    <property type="entry name" value="RelE/ParE_toxin_dom_sf"/>
</dbReference>
<dbReference type="Proteomes" id="UP000037029">
    <property type="component" value="Chromosome"/>
</dbReference>
<evidence type="ECO:0000313" key="3">
    <source>
        <dbReference type="EMBL" id="QHD70059.1"/>
    </source>
</evidence>
<dbReference type="InterPro" id="IPR007712">
    <property type="entry name" value="RelE/ParE_toxin"/>
</dbReference>
<evidence type="ECO:0000313" key="4">
    <source>
        <dbReference type="Proteomes" id="UP000037029"/>
    </source>
</evidence>
<dbReference type="Gene3D" id="3.30.2310.20">
    <property type="entry name" value="RelE-like"/>
    <property type="match status" value="1"/>
</dbReference>
<proteinExistence type="predicted"/>
<sequence>MSHHVRLSALAIEDLIVIHHWVRAEADLATADRYLARIEERVAALSDFPDRGYPRDDLIAGLRTLTFERRLLIAYHVDGEMVTVQRVIHAVRDLGPMLQTP</sequence>
<reference evidence="2 4" key="1">
    <citation type="submission" date="2017-04" db="EMBL/GenBank/DDBJ databases">
        <title>Characterization, genome and methylation analysis of a phthalic acid esters degrading strain Sphingobium yanoikuyae SHJ.</title>
        <authorList>
            <person name="Feng L."/>
        </authorList>
    </citation>
    <scope>NUCLEOTIDE SEQUENCE [LARGE SCALE GENOMIC DNA]</scope>
    <source>
        <strain evidence="2 4">SHJ</strain>
    </source>
</reference>
<evidence type="ECO:0000256" key="1">
    <source>
        <dbReference type="ARBA" id="ARBA00022649"/>
    </source>
</evidence>
<organism evidence="2 4">
    <name type="scientific">Sphingobium yanoikuyae</name>
    <name type="common">Sphingomonas yanoikuyae</name>
    <dbReference type="NCBI Taxonomy" id="13690"/>
    <lineage>
        <taxon>Bacteria</taxon>
        <taxon>Pseudomonadati</taxon>
        <taxon>Pseudomonadota</taxon>
        <taxon>Alphaproteobacteria</taxon>
        <taxon>Sphingomonadales</taxon>
        <taxon>Sphingomonadaceae</taxon>
        <taxon>Sphingobium</taxon>
    </lineage>
</organism>